<gene>
    <name evidence="1" type="ORF">LV84_03205</name>
</gene>
<dbReference type="EMBL" id="QKZU01000012">
    <property type="protein sequence ID" value="PZX53481.1"/>
    <property type="molecule type" value="Genomic_DNA"/>
</dbReference>
<proteinExistence type="predicted"/>
<name>A0A2W7QZZ8_9BACT</name>
<evidence type="ECO:0000313" key="1">
    <source>
        <dbReference type="EMBL" id="PZX53481.1"/>
    </source>
</evidence>
<dbReference type="Proteomes" id="UP000249115">
    <property type="component" value="Unassembled WGS sequence"/>
</dbReference>
<comment type="caution">
    <text evidence="1">The sequence shown here is derived from an EMBL/GenBank/DDBJ whole genome shotgun (WGS) entry which is preliminary data.</text>
</comment>
<sequence length="56" mass="6035">MISFKAGSPAKEAGFFCDIFFTTVHAIDNDCCPASPEAGLNYRNKFEAIVCASSKL</sequence>
<protein>
    <submittedName>
        <fullName evidence="1">Uncharacterized protein</fullName>
    </submittedName>
</protein>
<reference evidence="1 2" key="1">
    <citation type="submission" date="2018-06" db="EMBL/GenBank/DDBJ databases">
        <title>Genomic Encyclopedia of Archaeal and Bacterial Type Strains, Phase II (KMG-II): from individual species to whole genera.</title>
        <authorList>
            <person name="Goeker M."/>
        </authorList>
    </citation>
    <scope>NUCLEOTIDE SEQUENCE [LARGE SCALE GENOMIC DNA]</scope>
    <source>
        <strain evidence="1 2">DSM 22686</strain>
    </source>
</reference>
<dbReference type="AlphaFoldDB" id="A0A2W7QZZ8"/>
<evidence type="ECO:0000313" key="2">
    <source>
        <dbReference type="Proteomes" id="UP000249115"/>
    </source>
</evidence>
<accession>A0A2W7QZZ8</accession>
<organism evidence="1 2">
    <name type="scientific">Algoriphagus ratkowskyi</name>
    <dbReference type="NCBI Taxonomy" id="57028"/>
    <lineage>
        <taxon>Bacteria</taxon>
        <taxon>Pseudomonadati</taxon>
        <taxon>Bacteroidota</taxon>
        <taxon>Cytophagia</taxon>
        <taxon>Cytophagales</taxon>
        <taxon>Cyclobacteriaceae</taxon>
        <taxon>Algoriphagus</taxon>
    </lineage>
</organism>